<evidence type="ECO:0000256" key="4">
    <source>
        <dbReference type="ARBA" id="ARBA00023136"/>
    </source>
</evidence>
<dbReference type="PROSITE" id="PS50928">
    <property type="entry name" value="ABC_TM1"/>
    <property type="match status" value="1"/>
</dbReference>
<feature type="transmembrane region" description="Helical" evidence="5">
    <location>
        <begin position="188"/>
        <end position="208"/>
    </location>
</feature>
<comment type="similarity">
    <text evidence="5">Belongs to the binding-protein-dependent transport system permease family.</text>
</comment>
<accession>A0A1M4WIH8</accession>
<evidence type="ECO:0000256" key="1">
    <source>
        <dbReference type="ARBA" id="ARBA00004141"/>
    </source>
</evidence>
<evidence type="ECO:0000313" key="8">
    <source>
        <dbReference type="Proteomes" id="UP000184088"/>
    </source>
</evidence>
<dbReference type="Pfam" id="PF00528">
    <property type="entry name" value="BPD_transp_1"/>
    <property type="match status" value="1"/>
</dbReference>
<dbReference type="PANTHER" id="PTHR43376">
    <property type="entry name" value="OLIGOPEPTIDE TRANSPORT SYSTEM PERMEASE PROTEIN"/>
    <property type="match status" value="1"/>
</dbReference>
<name>A0A1M4WIH8_9THEO</name>
<dbReference type="SUPFAM" id="SSF161098">
    <property type="entry name" value="MetI-like"/>
    <property type="match status" value="1"/>
</dbReference>
<evidence type="ECO:0000256" key="5">
    <source>
        <dbReference type="RuleBase" id="RU363032"/>
    </source>
</evidence>
<keyword evidence="4 5" id="KW-0472">Membrane</keyword>
<dbReference type="EMBL" id="FQVH01000006">
    <property type="protein sequence ID" value="SHE80997.1"/>
    <property type="molecule type" value="Genomic_DNA"/>
</dbReference>
<feature type="domain" description="ABC transmembrane type-1" evidence="6">
    <location>
        <begin position="105"/>
        <end position="321"/>
    </location>
</feature>
<dbReference type="GO" id="GO:0055085">
    <property type="term" value="P:transmembrane transport"/>
    <property type="evidence" value="ECO:0007669"/>
    <property type="project" value="InterPro"/>
</dbReference>
<evidence type="ECO:0000259" key="6">
    <source>
        <dbReference type="PROSITE" id="PS50928"/>
    </source>
</evidence>
<protein>
    <submittedName>
        <fullName evidence="7">Peptide/nickel transport system permease protein</fullName>
    </submittedName>
</protein>
<dbReference type="PANTHER" id="PTHR43376:SF1">
    <property type="entry name" value="OLIGOPEPTIDE TRANSPORT SYSTEM PERMEASE PROTEIN"/>
    <property type="match status" value="1"/>
</dbReference>
<comment type="subcellular location">
    <subcellularLocation>
        <location evidence="5">Cell membrane</location>
        <topology evidence="5">Multi-pass membrane protein</topology>
    </subcellularLocation>
    <subcellularLocation>
        <location evidence="1">Membrane</location>
        <topology evidence="1">Multi-pass membrane protein</topology>
    </subcellularLocation>
</comment>
<reference evidence="7 8" key="1">
    <citation type="submission" date="2016-11" db="EMBL/GenBank/DDBJ databases">
        <authorList>
            <person name="Jaros S."/>
            <person name="Januszkiewicz K."/>
            <person name="Wedrychowicz H."/>
        </authorList>
    </citation>
    <scope>NUCLEOTIDE SEQUENCE [LARGE SCALE GENOMIC DNA]</scope>
    <source>
        <strain evidence="7 8">DSM 17918</strain>
    </source>
</reference>
<evidence type="ECO:0000313" key="7">
    <source>
        <dbReference type="EMBL" id="SHE80997.1"/>
    </source>
</evidence>
<dbReference type="InterPro" id="IPR000515">
    <property type="entry name" value="MetI-like"/>
</dbReference>
<evidence type="ECO:0000256" key="3">
    <source>
        <dbReference type="ARBA" id="ARBA00022989"/>
    </source>
</evidence>
<evidence type="ECO:0000256" key="2">
    <source>
        <dbReference type="ARBA" id="ARBA00022692"/>
    </source>
</evidence>
<dbReference type="Gene3D" id="1.10.3720.10">
    <property type="entry name" value="MetI-like"/>
    <property type="match status" value="1"/>
</dbReference>
<feature type="transmembrane region" description="Helical" evidence="5">
    <location>
        <begin position="302"/>
        <end position="322"/>
    </location>
</feature>
<feature type="transmembrane region" description="Helical" evidence="5">
    <location>
        <begin position="252"/>
        <end position="274"/>
    </location>
</feature>
<keyword evidence="2 5" id="KW-0812">Transmembrane</keyword>
<dbReference type="AlphaFoldDB" id="A0A1M4WIH8"/>
<feature type="transmembrane region" description="Helical" evidence="5">
    <location>
        <begin position="144"/>
        <end position="168"/>
    </location>
</feature>
<proteinExistence type="inferred from homology"/>
<sequence length="332" mass="36831">MSLRVLAKRVGNAIITLVLAVILTFVLLRLTPGSAIDNWARQYAIQYQVTLEEAYRRIALMINYNPKEPIPSQFVRYAKGLLHGNLGVSMIYQNRTVNDIIASALPWTTFVLTIALLISFTIGMLLGVNMAWKRSSWLEPVIAVYAILSTAIPDFIFAILLLVIFAYGLQWFPINGAYDPYVTPGFNLTFILNVLYHAALPILTYVLTNIGGWTLGMKGAAVSVLGEDYVTAARARGISDRKIMKNYVRKNAILPQITGLAISFGGMLGGSALIENSFSYPGMGYYLGQAIGQRDYTVMQGMFLFMSIVMIFANLIADLLYAKLDPRVKIEE</sequence>
<dbReference type="STRING" id="1121256.SAMN02746089_00819"/>
<gene>
    <name evidence="7" type="ORF">SAMN02746089_00819</name>
</gene>
<feature type="transmembrane region" description="Helical" evidence="5">
    <location>
        <begin position="110"/>
        <end position="132"/>
    </location>
</feature>
<organism evidence="7 8">
    <name type="scientific">Caldanaerobius fijiensis DSM 17918</name>
    <dbReference type="NCBI Taxonomy" id="1121256"/>
    <lineage>
        <taxon>Bacteria</taxon>
        <taxon>Bacillati</taxon>
        <taxon>Bacillota</taxon>
        <taxon>Clostridia</taxon>
        <taxon>Thermoanaerobacterales</taxon>
        <taxon>Thermoanaerobacteraceae</taxon>
        <taxon>Caldanaerobius</taxon>
    </lineage>
</organism>
<dbReference type="CDD" id="cd06261">
    <property type="entry name" value="TM_PBP2"/>
    <property type="match status" value="1"/>
</dbReference>
<dbReference type="OrthoDB" id="9769919at2"/>
<feature type="transmembrane region" description="Helical" evidence="5">
    <location>
        <begin position="12"/>
        <end position="31"/>
    </location>
</feature>
<dbReference type="GO" id="GO:0005886">
    <property type="term" value="C:plasma membrane"/>
    <property type="evidence" value="ECO:0007669"/>
    <property type="project" value="UniProtKB-SubCell"/>
</dbReference>
<keyword evidence="5" id="KW-0813">Transport</keyword>
<keyword evidence="8" id="KW-1185">Reference proteome</keyword>
<keyword evidence="3 5" id="KW-1133">Transmembrane helix</keyword>
<dbReference type="InterPro" id="IPR035906">
    <property type="entry name" value="MetI-like_sf"/>
</dbReference>
<dbReference type="RefSeq" id="WP_073341986.1">
    <property type="nucleotide sequence ID" value="NZ_FQVH01000006.1"/>
</dbReference>
<dbReference type="Proteomes" id="UP000184088">
    <property type="component" value="Unassembled WGS sequence"/>
</dbReference>